<dbReference type="Proteomes" id="UP000681722">
    <property type="component" value="Unassembled WGS sequence"/>
</dbReference>
<dbReference type="InterPro" id="IPR043502">
    <property type="entry name" value="DNA/RNA_pol_sf"/>
</dbReference>
<protein>
    <recommendedName>
        <fullName evidence="1">Reverse transcriptase domain-containing protein</fullName>
    </recommendedName>
</protein>
<dbReference type="Proteomes" id="UP000663829">
    <property type="component" value="Unassembled WGS sequence"/>
</dbReference>
<dbReference type="EMBL" id="CAJOBC010000103">
    <property type="protein sequence ID" value="CAF3537108.1"/>
    <property type="molecule type" value="Genomic_DNA"/>
</dbReference>
<dbReference type="SUPFAM" id="SSF56672">
    <property type="entry name" value="DNA/RNA polymerases"/>
    <property type="match status" value="1"/>
</dbReference>
<dbReference type="PROSITE" id="PS50878">
    <property type="entry name" value="RT_POL"/>
    <property type="match status" value="1"/>
</dbReference>
<name>A0A813PRJ6_9BILA</name>
<comment type="caution">
    <text evidence="2">The sequence shown here is derived from an EMBL/GenBank/DDBJ whole genome shotgun (WGS) entry which is preliminary data.</text>
</comment>
<evidence type="ECO:0000313" key="2">
    <source>
        <dbReference type="EMBL" id="CAF0756686.1"/>
    </source>
</evidence>
<accession>A0A813PRJ6</accession>
<dbReference type="EMBL" id="CAJNOQ010000103">
    <property type="protein sequence ID" value="CAF0756686.1"/>
    <property type="molecule type" value="Genomic_DNA"/>
</dbReference>
<evidence type="ECO:0000313" key="4">
    <source>
        <dbReference type="Proteomes" id="UP000663829"/>
    </source>
</evidence>
<evidence type="ECO:0000259" key="1">
    <source>
        <dbReference type="PROSITE" id="PS50878"/>
    </source>
</evidence>
<proteinExistence type="predicted"/>
<evidence type="ECO:0000313" key="3">
    <source>
        <dbReference type="EMBL" id="CAF3537108.1"/>
    </source>
</evidence>
<reference evidence="2" key="1">
    <citation type="submission" date="2021-02" db="EMBL/GenBank/DDBJ databases">
        <authorList>
            <person name="Nowell W R."/>
        </authorList>
    </citation>
    <scope>NUCLEOTIDE SEQUENCE</scope>
</reference>
<dbReference type="CDD" id="cd01650">
    <property type="entry name" value="RT_nLTR_like"/>
    <property type="match status" value="1"/>
</dbReference>
<dbReference type="PANTHER" id="PTHR33332">
    <property type="entry name" value="REVERSE TRANSCRIPTASE DOMAIN-CONTAINING PROTEIN"/>
    <property type="match status" value="1"/>
</dbReference>
<dbReference type="InterPro" id="IPR000477">
    <property type="entry name" value="RT_dom"/>
</dbReference>
<sequence>MSARVNSSSKKWWTLVKGALGKNKTASIPTLRTDQGEQIKDLADKAEVLNQYFAQTCTMPKSLCDKQLSAFPVRTTKQLTKCVVSENDVFKILSRLNINKAGAPGLSNRVLRELAPVIVSPFAQLINGSFASDVFPACWKLGFTNAPYKTGDAHLEKNYRLITLPLALSKCVRQSGFKKQDETITQLHEIIHYINKGMDENVFVQGVFLDISKAFDTVWHRGLLHKLESYGIKGSLLQWFKSYLSDRRIVTVVSGTTSTERKINSGMLQGSVLGPLLFLLYINDIDDNLENLCKLFADDTCIFGSGRDLKLSVDALNRDLQRLSEWSDTWSLSFNVKKCKSILFMKNRRLASPTLGMNNINIPLSDVDEHVHLGLLFSTDMTWTKHVDRLVAKVNSLIGA</sequence>
<dbReference type="OrthoDB" id="410381at2759"/>
<keyword evidence="4" id="KW-1185">Reference proteome</keyword>
<organism evidence="2 4">
    <name type="scientific">Didymodactylos carnosus</name>
    <dbReference type="NCBI Taxonomy" id="1234261"/>
    <lineage>
        <taxon>Eukaryota</taxon>
        <taxon>Metazoa</taxon>
        <taxon>Spiralia</taxon>
        <taxon>Gnathifera</taxon>
        <taxon>Rotifera</taxon>
        <taxon>Eurotatoria</taxon>
        <taxon>Bdelloidea</taxon>
        <taxon>Philodinida</taxon>
        <taxon>Philodinidae</taxon>
        <taxon>Didymodactylos</taxon>
    </lineage>
</organism>
<dbReference type="AlphaFoldDB" id="A0A813PRJ6"/>
<feature type="domain" description="Reverse transcriptase" evidence="1">
    <location>
        <begin position="127"/>
        <end position="359"/>
    </location>
</feature>
<dbReference type="Pfam" id="PF00078">
    <property type="entry name" value="RVT_1"/>
    <property type="match status" value="1"/>
</dbReference>
<gene>
    <name evidence="2" type="ORF">GPM918_LOCUS1150</name>
    <name evidence="3" type="ORF">SRO942_LOCUS1150</name>
</gene>